<dbReference type="SUPFAM" id="SSF53720">
    <property type="entry name" value="ALDH-like"/>
    <property type="match status" value="1"/>
</dbReference>
<dbReference type="PANTHER" id="PTHR42804:SF1">
    <property type="entry name" value="ALDEHYDE DEHYDROGENASE-RELATED"/>
    <property type="match status" value="1"/>
</dbReference>
<comment type="similarity">
    <text evidence="1">Belongs to the aldehyde dehydrogenase family.</text>
</comment>
<comment type="catalytic activity">
    <reaction evidence="4">
        <text>an aldehyde + NAD(+) + H2O = a carboxylate + NADH + 2 H(+)</text>
        <dbReference type="Rhea" id="RHEA:16185"/>
        <dbReference type="ChEBI" id="CHEBI:15377"/>
        <dbReference type="ChEBI" id="CHEBI:15378"/>
        <dbReference type="ChEBI" id="CHEBI:17478"/>
        <dbReference type="ChEBI" id="CHEBI:29067"/>
        <dbReference type="ChEBI" id="CHEBI:57540"/>
        <dbReference type="ChEBI" id="CHEBI:57945"/>
        <dbReference type="EC" id="1.2.1.3"/>
    </reaction>
</comment>
<keyword evidence="2" id="KW-0560">Oxidoreductase</keyword>
<dbReference type="PROSITE" id="PS00070">
    <property type="entry name" value="ALDEHYDE_DEHYDR_CYS"/>
    <property type="match status" value="1"/>
</dbReference>
<dbReference type="RefSeq" id="WP_244692782.1">
    <property type="nucleotide sequence ID" value="NZ_CP095044.1"/>
</dbReference>
<accession>A0ABY4FMZ5</accession>
<dbReference type="InterPro" id="IPR016161">
    <property type="entry name" value="Ald_DH/histidinol_DH"/>
</dbReference>
<dbReference type="InterPro" id="IPR016160">
    <property type="entry name" value="Ald_DH_CS_CYS"/>
</dbReference>
<dbReference type="InterPro" id="IPR015590">
    <property type="entry name" value="Aldehyde_DH_dom"/>
</dbReference>
<feature type="domain" description="Aldehyde dehydrogenase" evidence="5">
    <location>
        <begin position="16"/>
        <end position="477"/>
    </location>
</feature>
<name>A0ABY4FMZ5_9MICO</name>
<evidence type="ECO:0000259" key="5">
    <source>
        <dbReference type="Pfam" id="PF00171"/>
    </source>
</evidence>
<reference evidence="6 7" key="1">
    <citation type="submission" date="2022-04" db="EMBL/GenBank/DDBJ databases">
        <title>Leucobacter sp. isolated from rhizosphere of garlic.</title>
        <authorList>
            <person name="Won M."/>
            <person name="Lee C.-M."/>
            <person name="Woen H.-Y."/>
            <person name="Kwon S.-W."/>
        </authorList>
    </citation>
    <scope>NUCLEOTIDE SEQUENCE [LARGE SCALE GENOMIC DNA]</scope>
    <source>
        <strain evidence="6 7">H21R-40</strain>
    </source>
</reference>
<dbReference type="Gene3D" id="3.40.605.10">
    <property type="entry name" value="Aldehyde Dehydrogenase, Chain A, domain 1"/>
    <property type="match status" value="1"/>
</dbReference>
<dbReference type="EC" id="1.2.1.3" evidence="3"/>
<dbReference type="Gene3D" id="3.40.309.10">
    <property type="entry name" value="Aldehyde Dehydrogenase, Chain A, domain 2"/>
    <property type="match status" value="1"/>
</dbReference>
<keyword evidence="7" id="KW-1185">Reference proteome</keyword>
<organism evidence="6 7">
    <name type="scientific">Leucobacter allii</name>
    <dbReference type="NCBI Taxonomy" id="2932247"/>
    <lineage>
        <taxon>Bacteria</taxon>
        <taxon>Bacillati</taxon>
        <taxon>Actinomycetota</taxon>
        <taxon>Actinomycetes</taxon>
        <taxon>Micrococcales</taxon>
        <taxon>Microbacteriaceae</taxon>
        <taxon>Leucobacter</taxon>
    </lineage>
</organism>
<evidence type="ECO:0000313" key="7">
    <source>
        <dbReference type="Proteomes" id="UP000831786"/>
    </source>
</evidence>
<evidence type="ECO:0000256" key="4">
    <source>
        <dbReference type="ARBA" id="ARBA00049194"/>
    </source>
</evidence>
<evidence type="ECO:0000256" key="2">
    <source>
        <dbReference type="ARBA" id="ARBA00023002"/>
    </source>
</evidence>
<evidence type="ECO:0000256" key="3">
    <source>
        <dbReference type="ARBA" id="ARBA00024226"/>
    </source>
</evidence>
<proteinExistence type="inferred from homology"/>
<evidence type="ECO:0000313" key="6">
    <source>
        <dbReference type="EMBL" id="UOQ57648.1"/>
    </source>
</evidence>
<protein>
    <recommendedName>
        <fullName evidence="3">aldehyde dehydrogenase (NAD(+))</fullName>
        <ecNumber evidence="3">1.2.1.3</ecNumber>
    </recommendedName>
</protein>
<dbReference type="Proteomes" id="UP000831786">
    <property type="component" value="Chromosome"/>
</dbReference>
<gene>
    <name evidence="6" type="ORF">MUN78_02045</name>
</gene>
<sequence>MEPTVHRDELFIGGRWIGAAARRRRSVTDSNTGEILGSYPLAEVPDLDAAVAAAEASLRDRSGWGGYPGMQRAAVMRRFADAIERRRAPLGELISREVGTPIARSIYSNVDTAVELLRFYASVIERTPIEDLRGAERGFSIVRREAVGVVGMIGPWNFPLSTLFFKLAPALAAGCTAIVKPASDTALDSYLIAEAAIEADLPPGVLNILPCAHETASRLVAHPGVKMIAFTGSTPVGRELSTVCGGLLKPVTLGLGDKSAALLLEDAPLERFLAELHDLSFSNNGQACSNNSRIIVPASRYDEIVDGIVEEVSSWRIGSSLDPESRIGPLVTEEHRAFVERHTDRAVREGARILTRGARPDRPGYFVAPTVLGEVTPEMTVFREEVFGPTVSVTRYSGDPEEGVRLVNDSAYGRAGAVFTEDESVGIDIARRIDTGAVGFNMYNFDIHAPFAVRKDSGIGFELGAEAIDVYLNYKTIFTPAVPAGF</sequence>
<dbReference type="InterPro" id="IPR016162">
    <property type="entry name" value="Ald_DH_N"/>
</dbReference>
<dbReference type="PANTHER" id="PTHR42804">
    <property type="entry name" value="ALDEHYDE DEHYDROGENASE"/>
    <property type="match status" value="1"/>
</dbReference>
<evidence type="ECO:0000256" key="1">
    <source>
        <dbReference type="ARBA" id="ARBA00009986"/>
    </source>
</evidence>
<dbReference type="InterPro" id="IPR016163">
    <property type="entry name" value="Ald_DH_C"/>
</dbReference>
<dbReference type="Pfam" id="PF00171">
    <property type="entry name" value="Aldedh"/>
    <property type="match status" value="1"/>
</dbReference>
<dbReference type="EMBL" id="CP095045">
    <property type="protein sequence ID" value="UOQ57648.1"/>
    <property type="molecule type" value="Genomic_DNA"/>
</dbReference>